<evidence type="ECO:0000256" key="8">
    <source>
        <dbReference type="ARBA" id="ARBA00022989"/>
    </source>
</evidence>
<dbReference type="PROSITE" id="PS50885">
    <property type="entry name" value="HAMP"/>
    <property type="match status" value="1"/>
</dbReference>
<dbReference type="GO" id="GO:0005886">
    <property type="term" value="C:plasma membrane"/>
    <property type="evidence" value="ECO:0007669"/>
    <property type="project" value="TreeGrafter"/>
</dbReference>
<comment type="caution">
    <text evidence="15">The sequence shown here is derived from an EMBL/GenBank/DDBJ whole genome shotgun (WGS) entry which is preliminary data.</text>
</comment>
<evidence type="ECO:0000256" key="9">
    <source>
        <dbReference type="ARBA" id="ARBA00023012"/>
    </source>
</evidence>
<evidence type="ECO:0000313" key="16">
    <source>
        <dbReference type="Proteomes" id="UP000291301"/>
    </source>
</evidence>
<evidence type="ECO:0000256" key="11">
    <source>
        <dbReference type="SAM" id="MobiDB-lite"/>
    </source>
</evidence>
<dbReference type="InterPro" id="IPR005467">
    <property type="entry name" value="His_kinase_dom"/>
</dbReference>
<feature type="transmembrane region" description="Helical" evidence="12">
    <location>
        <begin position="21"/>
        <end position="41"/>
    </location>
</feature>
<dbReference type="Gene3D" id="3.30.565.10">
    <property type="entry name" value="Histidine kinase-like ATPase, C-terminal domain"/>
    <property type="match status" value="1"/>
</dbReference>
<gene>
    <name evidence="15" type="ORF">E0D97_01415</name>
</gene>
<protein>
    <recommendedName>
        <fullName evidence="3">histidine kinase</fullName>
        <ecNumber evidence="3">2.7.13.3</ecNumber>
    </recommendedName>
</protein>
<dbReference type="Proteomes" id="UP000291301">
    <property type="component" value="Unassembled WGS sequence"/>
</dbReference>
<dbReference type="SMART" id="SM00387">
    <property type="entry name" value="HATPase_c"/>
    <property type="match status" value="1"/>
</dbReference>
<dbReference type="EMBL" id="SJST01000001">
    <property type="protein sequence ID" value="TCD16126.1"/>
    <property type="molecule type" value="Genomic_DNA"/>
</dbReference>
<feature type="domain" description="HAMP" evidence="14">
    <location>
        <begin position="194"/>
        <end position="245"/>
    </location>
</feature>
<dbReference type="SMART" id="SM00388">
    <property type="entry name" value="HisKA"/>
    <property type="match status" value="1"/>
</dbReference>
<keyword evidence="10 12" id="KW-0472">Membrane</keyword>
<dbReference type="OrthoDB" id="8673316at2"/>
<keyword evidence="4" id="KW-0597">Phosphoprotein</keyword>
<dbReference type="PRINTS" id="PR00344">
    <property type="entry name" value="BCTRLSENSOR"/>
</dbReference>
<evidence type="ECO:0000256" key="10">
    <source>
        <dbReference type="ARBA" id="ARBA00023136"/>
    </source>
</evidence>
<dbReference type="EC" id="2.7.13.3" evidence="3"/>
<evidence type="ECO:0000256" key="4">
    <source>
        <dbReference type="ARBA" id="ARBA00022553"/>
    </source>
</evidence>
<dbReference type="AlphaFoldDB" id="A0A4R0PEA7"/>
<comment type="subcellular location">
    <subcellularLocation>
        <location evidence="2">Membrane</location>
    </subcellularLocation>
</comment>
<dbReference type="GO" id="GO:0000155">
    <property type="term" value="F:phosphorelay sensor kinase activity"/>
    <property type="evidence" value="ECO:0007669"/>
    <property type="project" value="InterPro"/>
</dbReference>
<dbReference type="Pfam" id="PF00512">
    <property type="entry name" value="HisKA"/>
    <property type="match status" value="1"/>
</dbReference>
<dbReference type="Gene3D" id="1.10.287.130">
    <property type="match status" value="1"/>
</dbReference>
<dbReference type="InterPro" id="IPR036890">
    <property type="entry name" value="HATPase_C_sf"/>
</dbReference>
<keyword evidence="8 12" id="KW-1133">Transmembrane helix</keyword>
<evidence type="ECO:0000256" key="2">
    <source>
        <dbReference type="ARBA" id="ARBA00004370"/>
    </source>
</evidence>
<evidence type="ECO:0000259" key="13">
    <source>
        <dbReference type="PROSITE" id="PS50109"/>
    </source>
</evidence>
<evidence type="ECO:0000256" key="6">
    <source>
        <dbReference type="ARBA" id="ARBA00022692"/>
    </source>
</evidence>
<dbReference type="InterPro" id="IPR003661">
    <property type="entry name" value="HisK_dim/P_dom"/>
</dbReference>
<keyword evidence="9" id="KW-0902">Two-component regulatory system</keyword>
<evidence type="ECO:0000256" key="1">
    <source>
        <dbReference type="ARBA" id="ARBA00000085"/>
    </source>
</evidence>
<dbReference type="RefSeq" id="WP_131564710.1">
    <property type="nucleotide sequence ID" value="NZ_JAINFK010000001.1"/>
</dbReference>
<organism evidence="15 16">
    <name type="scientific">Oricola cellulosilytica</name>
    <dbReference type="NCBI Taxonomy" id="1429082"/>
    <lineage>
        <taxon>Bacteria</taxon>
        <taxon>Pseudomonadati</taxon>
        <taxon>Pseudomonadota</taxon>
        <taxon>Alphaproteobacteria</taxon>
        <taxon>Hyphomicrobiales</taxon>
        <taxon>Ahrensiaceae</taxon>
        <taxon>Oricola</taxon>
    </lineage>
</organism>
<dbReference type="CDD" id="cd00082">
    <property type="entry name" value="HisKA"/>
    <property type="match status" value="1"/>
</dbReference>
<feature type="transmembrane region" description="Helical" evidence="12">
    <location>
        <begin position="174"/>
        <end position="197"/>
    </location>
</feature>
<evidence type="ECO:0000313" key="15">
    <source>
        <dbReference type="EMBL" id="TCD16126.1"/>
    </source>
</evidence>
<dbReference type="SUPFAM" id="SSF55874">
    <property type="entry name" value="ATPase domain of HSP90 chaperone/DNA topoisomerase II/histidine kinase"/>
    <property type="match status" value="1"/>
</dbReference>
<keyword evidence="5" id="KW-0808">Transferase</keyword>
<evidence type="ECO:0000256" key="7">
    <source>
        <dbReference type="ARBA" id="ARBA00022777"/>
    </source>
</evidence>
<evidence type="ECO:0000256" key="12">
    <source>
        <dbReference type="SAM" id="Phobius"/>
    </source>
</evidence>
<dbReference type="InterPro" id="IPR013727">
    <property type="entry name" value="2CSK_N"/>
</dbReference>
<evidence type="ECO:0000256" key="5">
    <source>
        <dbReference type="ARBA" id="ARBA00022679"/>
    </source>
</evidence>
<dbReference type="PROSITE" id="PS50109">
    <property type="entry name" value="HIS_KIN"/>
    <property type="match status" value="1"/>
</dbReference>
<dbReference type="Pfam" id="PF08521">
    <property type="entry name" value="2CSK_N"/>
    <property type="match status" value="1"/>
</dbReference>
<proteinExistence type="predicted"/>
<sequence length="468" mass="50741">MAETVAHVSRPARRPSLALRLTIAVSLILLLAVTAALYSAWNYGLQAANEAYDRLLTGASLQIAERVAVIDGELVVDLPSSAFELLSLARNDRIFYRVIGTDGETLTGYPDLPPPSGREADAMVYEIEYSGETVRAVMTTRPVAERTLSGQVSVVVAHTIHERMALARDIATKAAILVGAAALAIVLLAYVAVRYALAPLTRVERALLSRDPNDLSPFDIETPREIETVVDAINRFTRRLDRRIGSVQSFVADAAHQLRTPITAIRAQAQLAAGETSPDRLRRINRRILDRSVAVSRLADQLLSHAMITHRTDAEPRESVDLRRVAMEAEQETRSLAEESRAAPVLDLPEEPVIVTGDRFSLREAVKNLVNNAYEHGSPPIVIRVGAHPGEASIAVADRGKGIPPAERGSAGTRFRGKRPARGKGAGLGLAIAHEVAVSHGGRLHMRDTEDDGFEIGLRLPQTEEGTP</sequence>
<feature type="region of interest" description="Disordered" evidence="11">
    <location>
        <begin position="445"/>
        <end position="468"/>
    </location>
</feature>
<reference evidence="15 16" key="1">
    <citation type="journal article" date="2015" name="Antonie Van Leeuwenhoek">
        <title>Oricola cellulosilytica gen. nov., sp. nov., a cellulose-degrading bacterium of the family Phyllobacteriaceae isolated from surface seashore water, and emended descriptions of Mesorhizobium loti and Phyllobacterium myrsinacearum.</title>
        <authorList>
            <person name="Hameed A."/>
            <person name="Shahina M."/>
            <person name="Lai W.A."/>
            <person name="Lin S.Y."/>
            <person name="Young L.S."/>
            <person name="Liu Y.C."/>
            <person name="Hsu Y.H."/>
            <person name="Young C.C."/>
        </authorList>
    </citation>
    <scope>NUCLEOTIDE SEQUENCE [LARGE SCALE GENOMIC DNA]</scope>
    <source>
        <strain evidence="15 16">KCTC 52183</strain>
    </source>
</reference>
<keyword evidence="7 15" id="KW-0418">Kinase</keyword>
<evidence type="ECO:0000259" key="14">
    <source>
        <dbReference type="PROSITE" id="PS50885"/>
    </source>
</evidence>
<dbReference type="SUPFAM" id="SSF47384">
    <property type="entry name" value="Homodimeric domain of signal transducing histidine kinase"/>
    <property type="match status" value="1"/>
</dbReference>
<dbReference type="PANTHER" id="PTHR45436">
    <property type="entry name" value="SENSOR HISTIDINE KINASE YKOH"/>
    <property type="match status" value="1"/>
</dbReference>
<dbReference type="InterPro" id="IPR004358">
    <property type="entry name" value="Sig_transdc_His_kin-like_C"/>
</dbReference>
<dbReference type="InterPro" id="IPR003660">
    <property type="entry name" value="HAMP_dom"/>
</dbReference>
<keyword evidence="16" id="KW-1185">Reference proteome</keyword>
<dbReference type="PANTHER" id="PTHR45436:SF1">
    <property type="entry name" value="SENSOR PROTEIN QSEC"/>
    <property type="match status" value="1"/>
</dbReference>
<accession>A0A4R0PEA7</accession>
<name>A0A4R0PEA7_9HYPH</name>
<dbReference type="Pfam" id="PF02518">
    <property type="entry name" value="HATPase_c"/>
    <property type="match status" value="1"/>
</dbReference>
<dbReference type="CDD" id="cd00075">
    <property type="entry name" value="HATPase"/>
    <property type="match status" value="1"/>
</dbReference>
<dbReference type="InterPro" id="IPR050428">
    <property type="entry name" value="TCS_sensor_his_kinase"/>
</dbReference>
<keyword evidence="6 12" id="KW-0812">Transmembrane</keyword>
<dbReference type="InterPro" id="IPR036097">
    <property type="entry name" value="HisK_dim/P_sf"/>
</dbReference>
<dbReference type="InterPro" id="IPR003594">
    <property type="entry name" value="HATPase_dom"/>
</dbReference>
<comment type="catalytic activity">
    <reaction evidence="1">
        <text>ATP + protein L-histidine = ADP + protein N-phospho-L-histidine.</text>
        <dbReference type="EC" id="2.7.13.3"/>
    </reaction>
</comment>
<feature type="region of interest" description="Disordered" evidence="11">
    <location>
        <begin position="400"/>
        <end position="424"/>
    </location>
</feature>
<feature type="domain" description="Histidine kinase" evidence="13">
    <location>
        <begin position="253"/>
        <end position="464"/>
    </location>
</feature>
<evidence type="ECO:0000256" key="3">
    <source>
        <dbReference type="ARBA" id="ARBA00012438"/>
    </source>
</evidence>